<dbReference type="PROSITE" id="PS50157">
    <property type="entry name" value="ZINC_FINGER_C2H2_2"/>
    <property type="match status" value="9"/>
</dbReference>
<organism evidence="13 14">
    <name type="scientific">Erpetoichthys calabaricus</name>
    <name type="common">Rope fish</name>
    <name type="synonym">Calamoichthys calabaricus</name>
    <dbReference type="NCBI Taxonomy" id="27687"/>
    <lineage>
        <taxon>Eukaryota</taxon>
        <taxon>Metazoa</taxon>
        <taxon>Chordata</taxon>
        <taxon>Craniata</taxon>
        <taxon>Vertebrata</taxon>
        <taxon>Euteleostomi</taxon>
        <taxon>Actinopterygii</taxon>
        <taxon>Polypteriformes</taxon>
        <taxon>Polypteridae</taxon>
        <taxon>Erpetoichthys</taxon>
    </lineage>
</organism>
<evidence type="ECO:0000256" key="2">
    <source>
        <dbReference type="ARBA" id="ARBA00006991"/>
    </source>
</evidence>
<protein>
    <submittedName>
        <fullName evidence="13">Zinc finger protein 664-like</fullName>
    </submittedName>
</protein>
<dbReference type="FunFam" id="3.30.160.60:FF:000358">
    <property type="entry name" value="zinc finger protein 24"/>
    <property type="match status" value="1"/>
</dbReference>
<feature type="domain" description="C2H2-type" evidence="12">
    <location>
        <begin position="240"/>
        <end position="267"/>
    </location>
</feature>
<reference evidence="13" key="2">
    <citation type="submission" date="2025-09" db="UniProtKB">
        <authorList>
            <consortium name="Ensembl"/>
        </authorList>
    </citation>
    <scope>IDENTIFICATION</scope>
</reference>
<evidence type="ECO:0000256" key="1">
    <source>
        <dbReference type="ARBA" id="ARBA00004123"/>
    </source>
</evidence>
<dbReference type="SUPFAM" id="SSF57667">
    <property type="entry name" value="beta-beta-alpha zinc fingers"/>
    <property type="match status" value="5"/>
</dbReference>
<feature type="region of interest" description="Disordered" evidence="11">
    <location>
        <begin position="159"/>
        <end position="202"/>
    </location>
</feature>
<dbReference type="Ensembl" id="ENSECRT00000029014.1">
    <property type="protein sequence ID" value="ENSECRP00000028414.1"/>
    <property type="gene ID" value="ENSECRG00000019240.1"/>
</dbReference>
<dbReference type="GO" id="GO:0000981">
    <property type="term" value="F:DNA-binding transcription factor activity, RNA polymerase II-specific"/>
    <property type="evidence" value="ECO:0007669"/>
    <property type="project" value="TreeGrafter"/>
</dbReference>
<dbReference type="GO" id="GO:0000785">
    <property type="term" value="C:chromatin"/>
    <property type="evidence" value="ECO:0007669"/>
    <property type="project" value="TreeGrafter"/>
</dbReference>
<evidence type="ECO:0000256" key="11">
    <source>
        <dbReference type="SAM" id="MobiDB-lite"/>
    </source>
</evidence>
<sequence>MAQGVVHIKQEDCEWVAAEGWCVKVEECEGGVSLFKEEEEEEEEEPMGEVINIKVEECEDLSIGLALQHDDTGSRFKQEIGDEFHSRLQPWFTNMGPLATQQNLVELKSEPEEEINEGKWRRDVEEQQSSRSVARNSQENCSFSMSSLAQPSFQCRLQHQQNNGKKKNSKRGSENLTAPSLPCSSISADTHTERGSISTDQQAVHNTNQLALYSSRECGQTFKNESECNDGSICTNQKPYACSECGKLFSYRNSLQTHKMIHIGDKPYSCAECDKRYSSNSALQRHTRIHTGEKPYSCDKCGKRFFHNSSLYNHSKVHMEEKPYCCSECGKRFSLVGNLYDHLRIHSGEKPYCCSECGKQFTRVSSLRSHIRIHTGEKPHSCSECGKRFSRTSSLHFHSRVHTGEKPHSCSECGKRFSRTSSLQTHTRIHTGERPYWCSECGKRFSNSSHLQMHMRIHTGEKPYCCLVCGKLFAQLGNLHNHKKVHIGEKPY</sequence>
<keyword evidence="5 10" id="KW-0863">Zinc-finger</keyword>
<keyword evidence="14" id="KW-1185">Reference proteome</keyword>
<dbReference type="GO" id="GO:0005667">
    <property type="term" value="C:transcription regulator complex"/>
    <property type="evidence" value="ECO:0007669"/>
    <property type="project" value="TreeGrafter"/>
</dbReference>
<feature type="domain" description="C2H2-type" evidence="12">
    <location>
        <begin position="380"/>
        <end position="407"/>
    </location>
</feature>
<keyword evidence="3" id="KW-0479">Metal-binding</keyword>
<feature type="domain" description="C2H2-type" evidence="12">
    <location>
        <begin position="352"/>
        <end position="379"/>
    </location>
</feature>
<evidence type="ECO:0000313" key="13">
    <source>
        <dbReference type="Ensembl" id="ENSECRP00000028414.1"/>
    </source>
</evidence>
<keyword evidence="7" id="KW-0805">Transcription regulation</keyword>
<evidence type="ECO:0000313" key="14">
    <source>
        <dbReference type="Proteomes" id="UP000694620"/>
    </source>
</evidence>
<dbReference type="GO" id="GO:0008270">
    <property type="term" value="F:zinc ion binding"/>
    <property type="evidence" value="ECO:0007669"/>
    <property type="project" value="UniProtKB-KW"/>
</dbReference>
<feature type="domain" description="C2H2-type" evidence="12">
    <location>
        <begin position="324"/>
        <end position="351"/>
    </location>
</feature>
<evidence type="ECO:0000256" key="10">
    <source>
        <dbReference type="PROSITE-ProRule" id="PRU00042"/>
    </source>
</evidence>
<feature type="domain" description="C2H2-type" evidence="12">
    <location>
        <begin position="436"/>
        <end position="463"/>
    </location>
</feature>
<feature type="compositionally biased region" description="Basic and acidic residues" evidence="11">
    <location>
        <begin position="116"/>
        <end position="125"/>
    </location>
</feature>
<comment type="subcellular location">
    <subcellularLocation>
        <location evidence="1">Nucleus</location>
    </subcellularLocation>
</comment>
<evidence type="ECO:0000256" key="5">
    <source>
        <dbReference type="ARBA" id="ARBA00022771"/>
    </source>
</evidence>
<dbReference type="FunFam" id="3.30.160.60:FF:002063">
    <property type="entry name" value="RB associated KRAB zinc finger"/>
    <property type="match status" value="3"/>
</dbReference>
<evidence type="ECO:0000256" key="7">
    <source>
        <dbReference type="ARBA" id="ARBA00023015"/>
    </source>
</evidence>
<feature type="compositionally biased region" description="Polar residues" evidence="11">
    <location>
        <begin position="127"/>
        <end position="137"/>
    </location>
</feature>
<keyword evidence="9" id="KW-0539">Nucleus</keyword>
<dbReference type="Gene3D" id="3.30.160.60">
    <property type="entry name" value="Classic Zinc Finger"/>
    <property type="match status" value="9"/>
</dbReference>
<dbReference type="PANTHER" id="PTHR14003">
    <property type="entry name" value="TRANSCRIPTIONAL REPRESSOR PROTEIN YY"/>
    <property type="match status" value="1"/>
</dbReference>
<reference evidence="13" key="1">
    <citation type="submission" date="2025-08" db="UniProtKB">
        <authorList>
            <consortium name="Ensembl"/>
        </authorList>
    </citation>
    <scope>IDENTIFICATION</scope>
</reference>
<dbReference type="PANTHER" id="PTHR14003:SF23">
    <property type="entry name" value="ZINC FINGER PROTEIN 143"/>
    <property type="match status" value="1"/>
</dbReference>
<feature type="domain" description="C2H2-type" evidence="12">
    <location>
        <begin position="408"/>
        <end position="435"/>
    </location>
</feature>
<feature type="domain" description="C2H2-type" evidence="12">
    <location>
        <begin position="268"/>
        <end position="295"/>
    </location>
</feature>
<dbReference type="GO" id="GO:0000978">
    <property type="term" value="F:RNA polymerase II cis-regulatory region sequence-specific DNA binding"/>
    <property type="evidence" value="ECO:0007669"/>
    <property type="project" value="TreeGrafter"/>
</dbReference>
<feature type="compositionally biased region" description="Polar residues" evidence="11">
    <location>
        <begin position="176"/>
        <end position="202"/>
    </location>
</feature>
<comment type="similarity">
    <text evidence="2">Belongs to the krueppel C2H2-type zinc-finger protein family.</text>
</comment>
<dbReference type="AlphaFoldDB" id="A0A8C4TC85"/>
<dbReference type="Pfam" id="PF00096">
    <property type="entry name" value="zf-C2H2"/>
    <property type="match status" value="7"/>
</dbReference>
<dbReference type="FunFam" id="3.30.160.60:FF:000478">
    <property type="entry name" value="Zinc finger protein 133"/>
    <property type="match status" value="1"/>
</dbReference>
<evidence type="ECO:0000256" key="9">
    <source>
        <dbReference type="ARBA" id="ARBA00023242"/>
    </source>
</evidence>
<evidence type="ECO:0000256" key="3">
    <source>
        <dbReference type="ARBA" id="ARBA00022723"/>
    </source>
</evidence>
<dbReference type="InterPro" id="IPR013087">
    <property type="entry name" value="Znf_C2H2_type"/>
</dbReference>
<dbReference type="FunFam" id="3.30.160.60:FF:002343">
    <property type="entry name" value="Zinc finger protein 33A"/>
    <property type="match status" value="1"/>
</dbReference>
<dbReference type="GeneTree" id="ENSGT01150000286952"/>
<feature type="domain" description="C2H2-type" evidence="12">
    <location>
        <begin position="296"/>
        <end position="323"/>
    </location>
</feature>
<keyword evidence="4" id="KW-0677">Repeat</keyword>
<name>A0A8C4TC85_ERPCA</name>
<feature type="domain" description="C2H2-type" evidence="12">
    <location>
        <begin position="464"/>
        <end position="491"/>
    </location>
</feature>
<dbReference type="Proteomes" id="UP000694620">
    <property type="component" value="Unassembled WGS sequence"/>
</dbReference>
<proteinExistence type="inferred from homology"/>
<dbReference type="FunFam" id="3.30.160.60:FF:000557">
    <property type="entry name" value="zinc finger and SCAN domain-containing protein 29"/>
    <property type="match status" value="1"/>
</dbReference>
<evidence type="ECO:0000256" key="6">
    <source>
        <dbReference type="ARBA" id="ARBA00022833"/>
    </source>
</evidence>
<dbReference type="GO" id="GO:0031519">
    <property type="term" value="C:PcG protein complex"/>
    <property type="evidence" value="ECO:0007669"/>
    <property type="project" value="TreeGrafter"/>
</dbReference>
<evidence type="ECO:0000256" key="8">
    <source>
        <dbReference type="ARBA" id="ARBA00023163"/>
    </source>
</evidence>
<dbReference type="PROSITE" id="PS00028">
    <property type="entry name" value="ZINC_FINGER_C2H2_1"/>
    <property type="match status" value="9"/>
</dbReference>
<dbReference type="FunFam" id="3.30.160.60:FF:000017">
    <property type="entry name" value="zinc finger protein 62 homolog"/>
    <property type="match status" value="1"/>
</dbReference>
<dbReference type="FunFam" id="3.30.160.60:FF:001158">
    <property type="entry name" value="zinc finger protein 22"/>
    <property type="match status" value="1"/>
</dbReference>
<dbReference type="InterPro" id="IPR036236">
    <property type="entry name" value="Znf_C2H2_sf"/>
</dbReference>
<keyword evidence="8" id="KW-0804">Transcription</keyword>
<keyword evidence="6" id="KW-0862">Zinc</keyword>
<accession>A0A8C4TC85</accession>
<evidence type="ECO:0000256" key="4">
    <source>
        <dbReference type="ARBA" id="ARBA00022737"/>
    </source>
</evidence>
<dbReference type="SMART" id="SM00355">
    <property type="entry name" value="ZnF_C2H2"/>
    <property type="match status" value="9"/>
</dbReference>
<evidence type="ECO:0000259" key="12">
    <source>
        <dbReference type="PROSITE" id="PS50157"/>
    </source>
</evidence>
<feature type="region of interest" description="Disordered" evidence="11">
    <location>
        <begin position="107"/>
        <end position="137"/>
    </location>
</feature>